<dbReference type="SUPFAM" id="SSF88723">
    <property type="entry name" value="PIN domain-like"/>
    <property type="match status" value="1"/>
</dbReference>
<sequence>MGVNYLTSYLEGCYEAFKKVSIREMADRHRKIHDRQPVLIDGSSVVPWLYTKKQFSLESIYGGQWLQFVTILKDFLREFEEIGVKLVFIFSGTICTSKR</sequence>
<comment type="similarity">
    <text evidence="1">Belongs to the constitutive coactivator of PPAR-gamma family.</text>
</comment>
<keyword evidence="2" id="KW-0675">Receptor</keyword>
<dbReference type="InterPro" id="IPR026784">
    <property type="entry name" value="Coact_PPARg"/>
</dbReference>
<accession>A0A8X6MGG9</accession>
<comment type="caution">
    <text evidence="2">The sequence shown here is derived from an EMBL/GenBank/DDBJ whole genome shotgun (WGS) entry which is preliminary data.</text>
</comment>
<protein>
    <submittedName>
        <fullName evidence="2">Constitutive coactivator of peroxisome proliferator-activated receptor gamma</fullName>
    </submittedName>
</protein>
<keyword evidence="3" id="KW-1185">Reference proteome</keyword>
<dbReference type="OrthoDB" id="6354174at2759"/>
<dbReference type="Proteomes" id="UP000886998">
    <property type="component" value="Unassembled WGS sequence"/>
</dbReference>
<proteinExistence type="inferred from homology"/>
<dbReference type="EMBL" id="BMAV01027073">
    <property type="protein sequence ID" value="GFS56078.1"/>
    <property type="molecule type" value="Genomic_DNA"/>
</dbReference>
<dbReference type="PANTHER" id="PTHR15976:SF17">
    <property type="entry name" value="CONSTITUTIVE COACTIVATOR OF PEROXISOME PROLIFERATOR-ACTIVATED RECEPTOR GAMMA"/>
    <property type="match status" value="1"/>
</dbReference>
<dbReference type="GO" id="GO:0005634">
    <property type="term" value="C:nucleus"/>
    <property type="evidence" value="ECO:0007669"/>
    <property type="project" value="TreeGrafter"/>
</dbReference>
<dbReference type="PANTHER" id="PTHR15976">
    <property type="entry name" value="CONSTITUTIVE COACTIVATOR OF PEROXISOME PROLIFERATOR-ACTIVATED RECEPTOR GAMMA"/>
    <property type="match status" value="1"/>
</dbReference>
<gene>
    <name evidence="2" type="primary">FAM120B_3</name>
    <name evidence="2" type="ORF">TNIN_222821</name>
</gene>
<organism evidence="2 3">
    <name type="scientific">Trichonephila inaurata madagascariensis</name>
    <dbReference type="NCBI Taxonomy" id="2747483"/>
    <lineage>
        <taxon>Eukaryota</taxon>
        <taxon>Metazoa</taxon>
        <taxon>Ecdysozoa</taxon>
        <taxon>Arthropoda</taxon>
        <taxon>Chelicerata</taxon>
        <taxon>Arachnida</taxon>
        <taxon>Araneae</taxon>
        <taxon>Araneomorphae</taxon>
        <taxon>Entelegynae</taxon>
        <taxon>Araneoidea</taxon>
        <taxon>Nephilidae</taxon>
        <taxon>Trichonephila</taxon>
        <taxon>Trichonephila inaurata</taxon>
    </lineage>
</organism>
<evidence type="ECO:0000313" key="2">
    <source>
        <dbReference type="EMBL" id="GFS56078.1"/>
    </source>
</evidence>
<reference evidence="2" key="1">
    <citation type="submission" date="2020-08" db="EMBL/GenBank/DDBJ databases">
        <title>Multicomponent nature underlies the extraordinary mechanical properties of spider dragline silk.</title>
        <authorList>
            <person name="Kono N."/>
            <person name="Nakamura H."/>
            <person name="Mori M."/>
            <person name="Yoshida Y."/>
            <person name="Ohtoshi R."/>
            <person name="Malay A.D."/>
            <person name="Moran D.A.P."/>
            <person name="Tomita M."/>
            <person name="Numata K."/>
            <person name="Arakawa K."/>
        </authorList>
    </citation>
    <scope>NUCLEOTIDE SEQUENCE</scope>
</reference>
<dbReference type="InterPro" id="IPR029060">
    <property type="entry name" value="PIN-like_dom_sf"/>
</dbReference>
<evidence type="ECO:0000256" key="1">
    <source>
        <dbReference type="ARBA" id="ARBA00009495"/>
    </source>
</evidence>
<evidence type="ECO:0000313" key="3">
    <source>
        <dbReference type="Proteomes" id="UP000886998"/>
    </source>
</evidence>
<dbReference type="AlphaFoldDB" id="A0A8X6MGG9"/>
<dbReference type="Gene3D" id="3.40.50.1010">
    <property type="entry name" value="5'-nuclease"/>
    <property type="match status" value="1"/>
</dbReference>
<name>A0A8X6MGG9_9ARAC</name>